<dbReference type="Proteomes" id="UP001177744">
    <property type="component" value="Unassembled WGS sequence"/>
</dbReference>
<comment type="caution">
    <text evidence="2">The sequence shown here is derived from an EMBL/GenBank/DDBJ whole genome shotgun (WGS) entry which is preliminary data.</text>
</comment>
<evidence type="ECO:0000256" key="1">
    <source>
        <dbReference type="SAM" id="MobiDB-lite"/>
    </source>
</evidence>
<feature type="region of interest" description="Disordered" evidence="1">
    <location>
        <begin position="249"/>
        <end position="283"/>
    </location>
</feature>
<dbReference type="AlphaFoldDB" id="A0AA40HB51"/>
<name>A0AA40HB51_CNENI</name>
<proteinExistence type="predicted"/>
<feature type="compositionally biased region" description="Low complexity" evidence="1">
    <location>
        <begin position="255"/>
        <end position="265"/>
    </location>
</feature>
<gene>
    <name evidence="2" type="ORF">QTO34_012988</name>
</gene>
<organism evidence="2 3">
    <name type="scientific">Cnephaeus nilssonii</name>
    <name type="common">Northern bat</name>
    <name type="synonym">Eptesicus nilssonii</name>
    <dbReference type="NCBI Taxonomy" id="3371016"/>
    <lineage>
        <taxon>Eukaryota</taxon>
        <taxon>Metazoa</taxon>
        <taxon>Chordata</taxon>
        <taxon>Craniata</taxon>
        <taxon>Vertebrata</taxon>
        <taxon>Euteleostomi</taxon>
        <taxon>Mammalia</taxon>
        <taxon>Eutheria</taxon>
        <taxon>Laurasiatheria</taxon>
        <taxon>Chiroptera</taxon>
        <taxon>Yangochiroptera</taxon>
        <taxon>Vespertilionidae</taxon>
        <taxon>Cnephaeus</taxon>
    </lineage>
</organism>
<protein>
    <submittedName>
        <fullName evidence="2">Uncharacterized protein</fullName>
    </submittedName>
</protein>
<dbReference type="EMBL" id="JAULJE010000028">
    <property type="protein sequence ID" value="KAK1327486.1"/>
    <property type="molecule type" value="Genomic_DNA"/>
</dbReference>
<sequence>MSSAPGAAGLLSKGLQFCKPGLQFAAQEALPSGSCSLGGGGSIAQPEAGLMADERSSGGESLSCLLSSAKDATASWRSHPQCIPGKTEKLPACGPGTAPAVGYSLVDREAAHPTVLGTSTCSWLQPGRWRSHPPRSTRHQYLQLAVARETEKPPTPPSWAPALAAAPQAKPPARHPLRLQPAWAPMADQREGSLDPGCLWMAGRGNPGSRIWGQGRERKGEGERVRNIDERGTSISRLLHTPYWGCARNQEHKQQQQQQHSSSSSLLAMQNGRPHPRLPKAEPEIKVSQVLYMNINI</sequence>
<keyword evidence="3" id="KW-1185">Reference proteome</keyword>
<accession>A0AA40HB51</accession>
<reference evidence="2" key="1">
    <citation type="submission" date="2023-06" db="EMBL/GenBank/DDBJ databases">
        <title>Reference genome for the Northern bat (Eptesicus nilssonii), a most northern bat species.</title>
        <authorList>
            <person name="Laine V.N."/>
            <person name="Pulliainen A.T."/>
            <person name="Lilley T.M."/>
        </authorList>
    </citation>
    <scope>NUCLEOTIDE SEQUENCE</scope>
    <source>
        <strain evidence="2">BLF_Eptnil</strain>
        <tissue evidence="2">Kidney</tissue>
    </source>
</reference>
<evidence type="ECO:0000313" key="2">
    <source>
        <dbReference type="EMBL" id="KAK1327486.1"/>
    </source>
</evidence>
<evidence type="ECO:0000313" key="3">
    <source>
        <dbReference type="Proteomes" id="UP001177744"/>
    </source>
</evidence>